<dbReference type="Proteomes" id="UP000095192">
    <property type="component" value="Unassembled WGS sequence"/>
</dbReference>
<dbReference type="EMBL" id="JROU02001381">
    <property type="protein sequence ID" value="OEH76656.1"/>
    <property type="molecule type" value="Genomic_DNA"/>
</dbReference>
<dbReference type="InterPro" id="IPR016123">
    <property type="entry name" value="Mog1/PsbP_a/b/a-sand"/>
</dbReference>
<dbReference type="AlphaFoldDB" id="A0A1D3CZL9"/>
<evidence type="ECO:0000256" key="3">
    <source>
        <dbReference type="ARBA" id="ARBA00022927"/>
    </source>
</evidence>
<evidence type="ECO:0000313" key="4">
    <source>
        <dbReference type="EMBL" id="OEH76656.1"/>
    </source>
</evidence>
<sequence>MATSGGFRVRDLFGGAMACNVPDSFDDLSKIMVVPDQQEALTSECGRVSVIIEVLEYQAVPDAKAAEFFFNDLTQANSALSSKCLETKILSPSDLPSLGHTVGLLKGEFAVQKKAETTPEHVFVRLAVIRIPKHRADILISMNEKADDTSGRGGSTEIGAPSFDDTFRVMIETFKINDYGLFA</sequence>
<dbReference type="GO" id="GO:0006606">
    <property type="term" value="P:protein import into nucleus"/>
    <property type="evidence" value="ECO:0007669"/>
    <property type="project" value="TreeGrafter"/>
</dbReference>
<keyword evidence="3" id="KW-0653">Protein transport</keyword>
<dbReference type="Gene3D" id="3.40.1000.10">
    <property type="entry name" value="Mog1/PsbP, alpha/beta/alpha sandwich"/>
    <property type="match status" value="1"/>
</dbReference>
<evidence type="ECO:0000256" key="1">
    <source>
        <dbReference type="ARBA" id="ARBA00010307"/>
    </source>
</evidence>
<evidence type="ECO:0000256" key="2">
    <source>
        <dbReference type="ARBA" id="ARBA00022448"/>
    </source>
</evidence>
<dbReference type="GO" id="GO:0031267">
    <property type="term" value="F:small GTPase binding"/>
    <property type="evidence" value="ECO:0007669"/>
    <property type="project" value="TreeGrafter"/>
</dbReference>
<comment type="caution">
    <text evidence="4">The sequence shown here is derived from an EMBL/GenBank/DDBJ whole genome shotgun (WGS) entry which is preliminary data.</text>
</comment>
<dbReference type="PANTHER" id="PTHR15837">
    <property type="entry name" value="RAN GUANINE NUCLEOTIDE RELEASE FACTOR"/>
    <property type="match status" value="1"/>
</dbReference>
<name>A0A1D3CZL9_9EIME</name>
<dbReference type="SUPFAM" id="SSF55724">
    <property type="entry name" value="Mog1p/PsbP-like"/>
    <property type="match status" value="1"/>
</dbReference>
<evidence type="ECO:0000313" key="5">
    <source>
        <dbReference type="Proteomes" id="UP000095192"/>
    </source>
</evidence>
<dbReference type="InterPro" id="IPR007681">
    <property type="entry name" value="Mog1"/>
</dbReference>
<dbReference type="PANTHER" id="PTHR15837:SF0">
    <property type="entry name" value="RAN GUANINE NUCLEOTIDE RELEASE FACTOR"/>
    <property type="match status" value="1"/>
</dbReference>
<gene>
    <name evidence="4" type="ORF">cyc_07050</name>
</gene>
<dbReference type="GO" id="GO:0005085">
    <property type="term" value="F:guanyl-nucleotide exchange factor activity"/>
    <property type="evidence" value="ECO:0007669"/>
    <property type="project" value="TreeGrafter"/>
</dbReference>
<comment type="similarity">
    <text evidence="1">Belongs to the MOG1 family.</text>
</comment>
<dbReference type="GO" id="GO:0005634">
    <property type="term" value="C:nucleus"/>
    <property type="evidence" value="ECO:0007669"/>
    <property type="project" value="TreeGrafter"/>
</dbReference>
<accession>A0A1D3CZL9</accession>
<proteinExistence type="inferred from homology"/>
<keyword evidence="2" id="KW-0813">Transport</keyword>
<dbReference type="InParanoid" id="A0A1D3CZL9"/>
<protein>
    <submittedName>
        <fullName evidence="4">Mog1 protein</fullName>
    </submittedName>
</protein>
<dbReference type="VEuPathDB" id="ToxoDB:cyc_07050"/>
<organism evidence="4 5">
    <name type="scientific">Cyclospora cayetanensis</name>
    <dbReference type="NCBI Taxonomy" id="88456"/>
    <lineage>
        <taxon>Eukaryota</taxon>
        <taxon>Sar</taxon>
        <taxon>Alveolata</taxon>
        <taxon>Apicomplexa</taxon>
        <taxon>Conoidasida</taxon>
        <taxon>Coccidia</taxon>
        <taxon>Eucoccidiorida</taxon>
        <taxon>Eimeriorina</taxon>
        <taxon>Eimeriidae</taxon>
        <taxon>Cyclospora</taxon>
    </lineage>
</organism>
<dbReference type="VEuPathDB" id="ToxoDB:LOC34623087"/>
<dbReference type="FunCoup" id="A0A1D3CZL9">
    <property type="interactions" value="65"/>
</dbReference>
<reference evidence="4 5" key="1">
    <citation type="journal article" date="2016" name="BMC Genomics">
        <title>Comparative genomics reveals Cyclospora cayetanensis possesses coccidia-like metabolism and invasion components but unique surface antigens.</title>
        <authorList>
            <person name="Liu S."/>
            <person name="Wang L."/>
            <person name="Zheng H."/>
            <person name="Xu Z."/>
            <person name="Roellig D.M."/>
            <person name="Li N."/>
            <person name="Frace M.A."/>
            <person name="Tang K."/>
            <person name="Arrowood M.J."/>
            <person name="Moss D.M."/>
            <person name="Zhang L."/>
            <person name="Feng Y."/>
            <person name="Xiao L."/>
        </authorList>
    </citation>
    <scope>NUCLEOTIDE SEQUENCE [LARGE SCALE GENOMIC DNA]</scope>
    <source>
        <strain evidence="4 5">CHN_HEN01</strain>
    </source>
</reference>
<keyword evidence="5" id="KW-1185">Reference proteome</keyword>
<dbReference type="Pfam" id="PF04603">
    <property type="entry name" value="Mog1"/>
    <property type="match status" value="1"/>
</dbReference>